<keyword evidence="2" id="KW-1185">Reference proteome</keyword>
<dbReference type="AlphaFoldDB" id="A0A0C2SZX5"/>
<organism evidence="1 2">
    <name type="scientific">Amanita muscaria (strain Koide BX008)</name>
    <dbReference type="NCBI Taxonomy" id="946122"/>
    <lineage>
        <taxon>Eukaryota</taxon>
        <taxon>Fungi</taxon>
        <taxon>Dikarya</taxon>
        <taxon>Basidiomycota</taxon>
        <taxon>Agaricomycotina</taxon>
        <taxon>Agaricomycetes</taxon>
        <taxon>Agaricomycetidae</taxon>
        <taxon>Agaricales</taxon>
        <taxon>Pluteineae</taxon>
        <taxon>Amanitaceae</taxon>
        <taxon>Amanita</taxon>
    </lineage>
</organism>
<dbReference type="OrthoDB" id="3268380at2759"/>
<dbReference type="InterPro" id="IPR032675">
    <property type="entry name" value="LRR_dom_sf"/>
</dbReference>
<accession>A0A0C2SZX5</accession>
<dbReference type="SUPFAM" id="SSF52047">
    <property type="entry name" value="RNI-like"/>
    <property type="match status" value="1"/>
</dbReference>
<dbReference type="Proteomes" id="UP000054549">
    <property type="component" value="Unassembled WGS sequence"/>
</dbReference>
<dbReference type="STRING" id="946122.A0A0C2SZX5"/>
<gene>
    <name evidence="1" type="ORF">M378DRAFT_168993</name>
</gene>
<evidence type="ECO:0000313" key="2">
    <source>
        <dbReference type="Proteomes" id="UP000054549"/>
    </source>
</evidence>
<dbReference type="EMBL" id="KN818311">
    <property type="protein sequence ID" value="KIL59714.1"/>
    <property type="molecule type" value="Genomic_DNA"/>
</dbReference>
<evidence type="ECO:0000313" key="1">
    <source>
        <dbReference type="EMBL" id="KIL59714.1"/>
    </source>
</evidence>
<reference evidence="1 2" key="1">
    <citation type="submission" date="2014-04" db="EMBL/GenBank/DDBJ databases">
        <title>Evolutionary Origins and Diversification of the Mycorrhizal Mutualists.</title>
        <authorList>
            <consortium name="DOE Joint Genome Institute"/>
            <consortium name="Mycorrhizal Genomics Consortium"/>
            <person name="Kohler A."/>
            <person name="Kuo A."/>
            <person name="Nagy L.G."/>
            <person name="Floudas D."/>
            <person name="Copeland A."/>
            <person name="Barry K.W."/>
            <person name="Cichocki N."/>
            <person name="Veneault-Fourrey C."/>
            <person name="LaButti K."/>
            <person name="Lindquist E.A."/>
            <person name="Lipzen A."/>
            <person name="Lundell T."/>
            <person name="Morin E."/>
            <person name="Murat C."/>
            <person name="Riley R."/>
            <person name="Ohm R."/>
            <person name="Sun H."/>
            <person name="Tunlid A."/>
            <person name="Henrissat B."/>
            <person name="Grigoriev I.V."/>
            <person name="Hibbett D.S."/>
            <person name="Martin F."/>
        </authorList>
    </citation>
    <scope>NUCLEOTIDE SEQUENCE [LARGE SCALE GENOMIC DNA]</scope>
    <source>
        <strain evidence="1 2">Koide BX008</strain>
    </source>
</reference>
<evidence type="ECO:0008006" key="3">
    <source>
        <dbReference type="Google" id="ProtNLM"/>
    </source>
</evidence>
<proteinExistence type="predicted"/>
<protein>
    <recommendedName>
        <fullName evidence="3">F-box domain-containing protein</fullName>
    </recommendedName>
</protein>
<dbReference type="HOGENOM" id="CLU_049746_0_0_1"/>
<sequence length="450" mass="51742">MASATTAQSIPPEIIREIFKHFSTPLILYMLSNPRVPVFPWYLGHICSLWRAVFMSMYDGFWCKYKLHLAPIPNPSRSRSIIAQTTQFLERTTGRPFSFQIDGQDIYDEPSAQVFRLLAAESSHWQEASFTISETKIPILSGIRNRVQCLRSLELALVPAISWRPAPPAAQVLPAGCEDLFESAPLLTRIMLSSLSTWRFNWHIVTSFHLTNHVDIVNNEHLFRRLPYMTNLEELAIDVTLPRTLIQSLEDALIVLPRLRLLRVAQLDILPHLSTPSLEQLCLRLQVFWTDWSFYEECRSFFGRVGGPLQYLSFRQGYPVLPDILPHVVQLKMLGLHLRFMSARSDYFRFLACSGGEQSVVPNLETLRIYCESLGEEATNAINDMVTSRTIERPSTVKPLRRIIFVVLEGQYNIDMACFDSLKQHCALCEVEFRTELTQIRPVFCEDFLV</sequence>
<name>A0A0C2SZX5_AMAMK</name>
<dbReference type="InParanoid" id="A0A0C2SZX5"/>
<dbReference type="Gene3D" id="3.80.10.10">
    <property type="entry name" value="Ribonuclease Inhibitor"/>
    <property type="match status" value="1"/>
</dbReference>